<dbReference type="GO" id="GO:0051213">
    <property type="term" value="F:dioxygenase activity"/>
    <property type="evidence" value="ECO:0007669"/>
    <property type="project" value="UniProtKB-KW"/>
</dbReference>
<dbReference type="PANTHER" id="PTHR32332">
    <property type="entry name" value="2-NITROPROPANE DIOXYGENASE"/>
    <property type="match status" value="1"/>
</dbReference>
<evidence type="ECO:0000256" key="1">
    <source>
        <dbReference type="ARBA" id="ARBA00022630"/>
    </source>
</evidence>
<dbReference type="Pfam" id="PF03060">
    <property type="entry name" value="NMO"/>
    <property type="match status" value="1"/>
</dbReference>
<dbReference type="Gene3D" id="3.20.20.70">
    <property type="entry name" value="Aldolase class I"/>
    <property type="match status" value="1"/>
</dbReference>
<keyword evidence="3" id="KW-0560">Oxidoreductase</keyword>
<evidence type="ECO:0000256" key="4">
    <source>
        <dbReference type="SAM" id="MobiDB-lite"/>
    </source>
</evidence>
<gene>
    <name evidence="5" type="ORF">FRX48_03270</name>
</gene>
<dbReference type="AlphaFoldDB" id="A0A1W5D4H6"/>
<accession>A0A1W5D4H6</accession>
<keyword evidence="6" id="KW-0223">Dioxygenase</keyword>
<dbReference type="GO" id="GO:0018580">
    <property type="term" value="F:nitronate monooxygenase activity"/>
    <property type="evidence" value="ECO:0007669"/>
    <property type="project" value="InterPro"/>
</dbReference>
<dbReference type="CDD" id="cd04730">
    <property type="entry name" value="NPD_like"/>
    <property type="match status" value="1"/>
</dbReference>
<sequence length="334" mass="35918">MQWVGYAELASAVSNAGGLGILTALTQPTPEALRAEIRKCKTMTSNPFGVNLTLLPALVPPDYPAYARVIIEEGIRIVETAGNNPGPLITQFKAAHCTVLHKCTTIRHAQSAINLGADFLSIDGFECAGHVGESDITNFILLSRARQSLRVAFIASGGFADGHGLAAALSLGAEGINMGTRFMCTVEAPIHVQVKEAIVQAQETDTELVLRRWKNTTRLFGNKVAKEAVRVERESTSGKFEDVAPYVSGKRGREVFLNGDVDYGVWTAGQVIGLIHDIPTCEELVKRIEREAEETLNKAHSLIIGSESGAKDGVVEEDRNNPGAEVWGVGKSKL</sequence>
<evidence type="ECO:0000256" key="2">
    <source>
        <dbReference type="ARBA" id="ARBA00022643"/>
    </source>
</evidence>
<protein>
    <submittedName>
        <fullName evidence="6">2-nitropropane dioxygenase family</fullName>
    </submittedName>
    <submittedName>
        <fullName evidence="5">Inosine monophosphate dehydrogenase</fullName>
    </submittedName>
</protein>
<feature type="region of interest" description="Disordered" evidence="4">
    <location>
        <begin position="313"/>
        <end position="334"/>
    </location>
</feature>
<dbReference type="EMBL" id="VXIT01000004">
    <property type="protein sequence ID" value="KAA6413524.1"/>
    <property type="molecule type" value="Genomic_DNA"/>
</dbReference>
<keyword evidence="2" id="KW-0288">FMN</keyword>
<keyword evidence="1" id="KW-0285">Flavoprotein</keyword>
<evidence type="ECO:0000256" key="3">
    <source>
        <dbReference type="ARBA" id="ARBA00023002"/>
    </source>
</evidence>
<dbReference type="InterPro" id="IPR004136">
    <property type="entry name" value="NMO"/>
</dbReference>
<reference evidence="6" key="1">
    <citation type="submission" date="2017-03" db="EMBL/GenBank/DDBJ databases">
        <authorList>
            <person name="Afonso C.L."/>
            <person name="Miller P.J."/>
            <person name="Scott M.A."/>
            <person name="Spackman E."/>
            <person name="Goraichik I."/>
            <person name="Dimitrov K.M."/>
            <person name="Suarez D.L."/>
            <person name="Swayne D.E."/>
        </authorList>
    </citation>
    <scope>NUCLEOTIDE SEQUENCE [LARGE SCALE GENOMIC DNA]</scope>
</reference>
<reference evidence="5 8" key="3">
    <citation type="submission" date="2019-09" db="EMBL/GenBank/DDBJ databases">
        <title>The hologenome of the rock-dwelling lichen Lasallia pustulata.</title>
        <authorList>
            <person name="Greshake Tzovaras B."/>
            <person name="Segers F."/>
            <person name="Bicker A."/>
            <person name="Dal Grande F."/>
            <person name="Otte J."/>
            <person name="Hankeln T."/>
            <person name="Schmitt I."/>
            <person name="Ebersberger I."/>
        </authorList>
    </citation>
    <scope>NUCLEOTIDE SEQUENCE [LARGE SCALE GENOMIC DNA]</scope>
    <source>
        <strain evidence="5">A1-1</strain>
    </source>
</reference>
<evidence type="ECO:0000313" key="6">
    <source>
        <dbReference type="EMBL" id="SLM37882.1"/>
    </source>
</evidence>
<dbReference type="SUPFAM" id="SSF51412">
    <property type="entry name" value="Inosine monophosphate dehydrogenase (IMPDH)"/>
    <property type="match status" value="1"/>
</dbReference>
<organism evidence="6 7">
    <name type="scientific">Lasallia pustulata</name>
    <dbReference type="NCBI Taxonomy" id="136370"/>
    <lineage>
        <taxon>Eukaryota</taxon>
        <taxon>Fungi</taxon>
        <taxon>Dikarya</taxon>
        <taxon>Ascomycota</taxon>
        <taxon>Pezizomycotina</taxon>
        <taxon>Lecanoromycetes</taxon>
        <taxon>OSLEUM clade</taxon>
        <taxon>Umbilicariomycetidae</taxon>
        <taxon>Umbilicariales</taxon>
        <taxon>Umbilicariaceae</taxon>
        <taxon>Lasallia</taxon>
    </lineage>
</organism>
<name>A0A1W5D4H6_9LECA</name>
<evidence type="ECO:0000313" key="7">
    <source>
        <dbReference type="Proteomes" id="UP000192927"/>
    </source>
</evidence>
<evidence type="ECO:0000313" key="8">
    <source>
        <dbReference type="Proteomes" id="UP000324767"/>
    </source>
</evidence>
<keyword evidence="7" id="KW-1185">Reference proteome</keyword>
<dbReference type="PANTHER" id="PTHR32332:SF28">
    <property type="entry name" value="DIOXYGENASE FAMILY OXIDOREDUCTASE, PUTATIVE (AFU_ORTHOLOGUE AFUA_5G09600)-RELATED"/>
    <property type="match status" value="1"/>
</dbReference>
<reference evidence="7" key="2">
    <citation type="submission" date="2017-03" db="EMBL/GenBank/DDBJ databases">
        <authorList>
            <person name="Sharma R."/>
            <person name="Thines M."/>
        </authorList>
    </citation>
    <scope>NUCLEOTIDE SEQUENCE [LARGE SCALE GENOMIC DNA]</scope>
</reference>
<dbReference type="EMBL" id="FWEW01001957">
    <property type="protein sequence ID" value="SLM37882.1"/>
    <property type="molecule type" value="Genomic_DNA"/>
</dbReference>
<dbReference type="InterPro" id="IPR013785">
    <property type="entry name" value="Aldolase_TIM"/>
</dbReference>
<evidence type="ECO:0000313" key="5">
    <source>
        <dbReference type="EMBL" id="KAA6413524.1"/>
    </source>
</evidence>
<dbReference type="Proteomes" id="UP000324767">
    <property type="component" value="Unassembled WGS sequence"/>
</dbReference>
<dbReference type="OrthoDB" id="412383at2759"/>
<dbReference type="Proteomes" id="UP000192927">
    <property type="component" value="Unassembled WGS sequence"/>
</dbReference>
<proteinExistence type="predicted"/>